<dbReference type="EMBL" id="JACWUS010000001">
    <property type="protein sequence ID" value="MBD2828128.1"/>
    <property type="molecule type" value="Genomic_DNA"/>
</dbReference>
<feature type="compositionally biased region" description="Polar residues" evidence="1">
    <location>
        <begin position="15"/>
        <end position="32"/>
    </location>
</feature>
<dbReference type="AlphaFoldDB" id="A0A927BJH2"/>
<gene>
    <name evidence="2" type="ORF">ID875_06830</name>
</gene>
<organism evidence="2">
    <name type="scientific">Streptomyces globisporus</name>
    <dbReference type="NCBI Taxonomy" id="1908"/>
    <lineage>
        <taxon>Bacteria</taxon>
        <taxon>Bacillati</taxon>
        <taxon>Actinomycetota</taxon>
        <taxon>Actinomycetes</taxon>
        <taxon>Kitasatosporales</taxon>
        <taxon>Streptomycetaceae</taxon>
        <taxon>Streptomyces</taxon>
    </lineage>
</organism>
<comment type="caution">
    <text evidence="2">The sequence shown here is derived from an EMBL/GenBank/DDBJ whole genome shotgun (WGS) entry which is preliminary data.</text>
</comment>
<reference evidence="2" key="1">
    <citation type="journal article" date="2020" name="PLoS ONE">
        <title>Isolation and characterization of Streptomyces bacteriophages and Streptomyces strains encoding biosynthetic arsenals: Streptomyces strains and phages for antibiotic discovery.</title>
        <authorList>
            <person name="Montano E.T."/>
            <person name="Nideffer J.F."/>
            <person name="Brumage L."/>
            <person name="Erb M."/>
            <person name="Derman A.I."/>
            <person name="Davis J.P."/>
            <person name="Estrada E."/>
            <person name="Fu S."/>
            <person name="Le D."/>
            <person name="Vuppala A."/>
            <person name="Tran C."/>
            <person name="Luterstein E."/>
            <person name="Lakkaraju S."/>
            <person name="Panchagnula S."/>
            <person name="Ren C."/>
            <person name="Doan J."/>
            <person name="Tran S."/>
            <person name="Soriano J."/>
            <person name="Fujita Y."/>
            <person name="Gutala P."/>
            <person name="Fujii Q."/>
            <person name="Lee M."/>
            <person name="Bui A."/>
            <person name="Villarreal C."/>
            <person name="Shing S.R."/>
            <person name="Kim S."/>
            <person name="Freeman D."/>
            <person name="Racha V."/>
            <person name="Ho A."/>
            <person name="Kumar P."/>
            <person name="Falah K."/>
            <person name="Dawson T."/>
            <person name="Enustun E."/>
            <person name="Prichard A."/>
            <person name="Gomez A."/>
            <person name="Khanna K."/>
            <person name="Trigg S."/>
            <person name="Fernandez L."/>
            <person name="Pogliano K."/>
            <person name="Pogliano J."/>
        </authorList>
    </citation>
    <scope>NUCLEOTIDE SEQUENCE</scope>
    <source>
        <strain evidence="2">QF2</strain>
    </source>
</reference>
<proteinExistence type="predicted"/>
<accession>A0A927BJH2</accession>
<protein>
    <submittedName>
        <fullName evidence="2">Uncharacterized protein</fullName>
    </submittedName>
</protein>
<sequence length="56" mass="6054">MTESMLNALITTASATERSRCASPSANRQTTLAVLPLKQRSTARTTTNHHQDPGQT</sequence>
<evidence type="ECO:0000313" key="2">
    <source>
        <dbReference type="EMBL" id="MBD2828128.1"/>
    </source>
</evidence>
<name>A0A927BJH2_STRGL</name>
<feature type="compositionally biased region" description="Polar residues" evidence="1">
    <location>
        <begin position="39"/>
        <end position="48"/>
    </location>
</feature>
<evidence type="ECO:0000256" key="1">
    <source>
        <dbReference type="SAM" id="MobiDB-lite"/>
    </source>
</evidence>
<feature type="region of interest" description="Disordered" evidence="1">
    <location>
        <begin position="15"/>
        <end position="56"/>
    </location>
</feature>